<proteinExistence type="predicted"/>
<dbReference type="EMBL" id="CP013140">
    <property type="protein sequence ID" value="ALN58278.1"/>
    <property type="molecule type" value="Genomic_DNA"/>
</dbReference>
<dbReference type="AlphaFoldDB" id="A0A0S2DHZ6"/>
<dbReference type="PATRIC" id="fig|69.6.peg.2892"/>
<gene>
    <name evidence="2" type="ORF">GLE_2930</name>
</gene>
<dbReference type="KEGG" id="lez:GLE_2930"/>
<sequence>MPKPKPGPGPGPELSPKLVLELVLELGAASAMPVRSHTPQPSFRRKPEPILIFAFPAGRAKATAKSKWVPAFAGMTEVQEAANLSGAGTQQRSIQARNDSGSL</sequence>
<name>A0A0S2DHZ6_LYSEN</name>
<evidence type="ECO:0000313" key="2">
    <source>
        <dbReference type="EMBL" id="ALN58278.1"/>
    </source>
</evidence>
<accession>A0A0S2DHZ6</accession>
<evidence type="ECO:0000256" key="1">
    <source>
        <dbReference type="SAM" id="MobiDB-lite"/>
    </source>
</evidence>
<feature type="region of interest" description="Disordered" evidence="1">
    <location>
        <begin position="83"/>
        <end position="103"/>
    </location>
</feature>
<protein>
    <submittedName>
        <fullName evidence="2">Uncharacterized protein</fullName>
    </submittedName>
</protein>
<dbReference type="STRING" id="69.GLE_2930"/>
<reference evidence="2 3" key="1">
    <citation type="submission" date="2015-11" db="EMBL/GenBank/DDBJ databases">
        <title>Genome sequences of Lysobacter enzymogenes strain C3 and Lysobacter antibioticus ATCC 29479.</title>
        <authorList>
            <person name="Kobayashi D.Y."/>
        </authorList>
    </citation>
    <scope>NUCLEOTIDE SEQUENCE [LARGE SCALE GENOMIC DNA]</scope>
    <source>
        <strain evidence="2 3">C3</strain>
    </source>
</reference>
<feature type="compositionally biased region" description="Polar residues" evidence="1">
    <location>
        <begin position="86"/>
        <end position="103"/>
    </location>
</feature>
<evidence type="ECO:0000313" key="3">
    <source>
        <dbReference type="Proteomes" id="UP000061569"/>
    </source>
</evidence>
<dbReference type="Proteomes" id="UP000061569">
    <property type="component" value="Chromosome"/>
</dbReference>
<organism evidence="2 3">
    <name type="scientific">Lysobacter enzymogenes</name>
    <dbReference type="NCBI Taxonomy" id="69"/>
    <lineage>
        <taxon>Bacteria</taxon>
        <taxon>Pseudomonadati</taxon>
        <taxon>Pseudomonadota</taxon>
        <taxon>Gammaproteobacteria</taxon>
        <taxon>Lysobacterales</taxon>
        <taxon>Lysobacteraceae</taxon>
        <taxon>Lysobacter</taxon>
    </lineage>
</organism>